<dbReference type="InterPro" id="IPR008707">
    <property type="entry name" value="B-propeller_PilY1"/>
</dbReference>
<organism evidence="8 9">
    <name type="scientific">Ventosimonas gracilis</name>
    <dbReference type="NCBI Taxonomy" id="1680762"/>
    <lineage>
        <taxon>Bacteria</taxon>
        <taxon>Pseudomonadati</taxon>
        <taxon>Pseudomonadota</taxon>
        <taxon>Gammaproteobacteria</taxon>
        <taxon>Pseudomonadales</taxon>
        <taxon>Ventosimonadaceae</taxon>
        <taxon>Ventosimonas</taxon>
    </lineage>
</organism>
<dbReference type="Pfam" id="PF05567">
    <property type="entry name" value="T4P_PilY1"/>
    <property type="match status" value="1"/>
</dbReference>
<dbReference type="InterPro" id="IPR036465">
    <property type="entry name" value="vWFA_dom_sf"/>
</dbReference>
<dbReference type="InterPro" id="IPR011047">
    <property type="entry name" value="Quinoprotein_ADH-like_sf"/>
</dbReference>
<dbReference type="SUPFAM" id="SSF50998">
    <property type="entry name" value="Quinoprotein alcohol dehydrogenase-like"/>
    <property type="match status" value="1"/>
</dbReference>
<sequence length="826" mass="89820">MSLYDAARYLTNAPNKHDAWAIKPNSSPSPITQECQPTHLVMLTDGQANMKVDVSAIENLIGKSCDDRTNASERCAPDIARWMKTTDQSPLPGNQFITTHTIGFALNALGGAAGQQVRKYLQDIATAGGGLHRTADQANDLLSAFQEIISSTLQAQNATMVNSSVPQNIYSASSRREHKPEEYYPLFKPAGSAYWEGNFKKYGLDNSIPPVTIDAKGNPAHDASGAFKSDARSFWSIADDGGEVDKGGAVSILPDNANARRLFVHKGALPPSSSPNGVALDTGHYDLRLGNHYITNKDIGIGVNDSAERKALFDWIRSKKMGDPLHSSPTLFSYGCNGSITGGQCNGTDRQMALIGTNEGFVHLFDTHNGEEQFAFMPGELLGNIKTLKENANITASNEHPYGMDNTVTVWANDINGNGNIDASQGEHVYAYATMRRGGRGLYALDITRPKQPKLLWKIMGGETTGFEKLGYTWSQPQKSKIVDKGQEIDVLIFAGGYHTNDDIPSNYRNTVPYGNDIYIINAKTGQLIWSAQNDLSLSKMKHSIPGKVYVLHSSMSNMATIEKKEYAQSLIFADTGGQIWRLFLKNGEVGNLASDFLVSADDGGPGKEGVIAETSNGRRFYHTPSVVVLRGSQPKLAINIGSGYHARPLNTNVEDRFYSIRVPISPFSTTNLDDDNILLDVTNKLTKAEGEQTAQAISNNQAAGWYIKLTGNGEKVMSSATTQLGSVFFNTYVPGVKSNPCQPASGTNYLYVANLLSGRAVEEIGFTERKMAMTGLTGLPGAPYFVALGGKYYVKVKPGLDGFIEIKGSFDEQGKKTYWIDLQDE</sequence>
<keyword evidence="5" id="KW-0106">Calcium</keyword>
<dbReference type="GO" id="GO:0046872">
    <property type="term" value="F:metal ion binding"/>
    <property type="evidence" value="ECO:0007669"/>
    <property type="project" value="UniProtKB-KW"/>
</dbReference>
<dbReference type="Gene3D" id="3.40.50.410">
    <property type="entry name" value="von Willebrand factor, type A domain"/>
    <property type="match status" value="1"/>
</dbReference>
<dbReference type="GO" id="GO:0009289">
    <property type="term" value="C:pilus"/>
    <property type="evidence" value="ECO:0007669"/>
    <property type="project" value="UniProtKB-SubCell"/>
</dbReference>
<evidence type="ECO:0000256" key="2">
    <source>
        <dbReference type="ARBA" id="ARBA00008387"/>
    </source>
</evidence>
<comment type="caution">
    <text evidence="8">The sequence shown here is derived from an EMBL/GenBank/DDBJ whole genome shotgun (WGS) entry which is preliminary data.</text>
</comment>
<evidence type="ECO:0000259" key="7">
    <source>
        <dbReference type="Pfam" id="PF05567"/>
    </source>
</evidence>
<keyword evidence="6" id="KW-0281">Fimbrium</keyword>
<accession>A0A139SP56</accession>
<keyword evidence="9" id="KW-1185">Reference proteome</keyword>
<evidence type="ECO:0000256" key="5">
    <source>
        <dbReference type="ARBA" id="ARBA00022837"/>
    </source>
</evidence>
<comment type="subcellular location">
    <subcellularLocation>
        <location evidence="1">Fimbrium</location>
    </subcellularLocation>
</comment>
<evidence type="ECO:0000313" key="9">
    <source>
        <dbReference type="Proteomes" id="UP000072660"/>
    </source>
</evidence>
<feature type="domain" description="PilY1 beta-propeller" evidence="7">
    <location>
        <begin position="350"/>
        <end position="500"/>
    </location>
</feature>
<evidence type="ECO:0000256" key="3">
    <source>
        <dbReference type="ARBA" id="ARBA00022558"/>
    </source>
</evidence>
<dbReference type="Gene3D" id="2.130.10.10">
    <property type="entry name" value="YVTN repeat-like/Quinoprotein amine dehydrogenase"/>
    <property type="match status" value="1"/>
</dbReference>
<proteinExistence type="inferred from homology"/>
<dbReference type="Proteomes" id="UP000072660">
    <property type="component" value="Unassembled WGS sequence"/>
</dbReference>
<gene>
    <name evidence="8" type="ORF">AXE65_05290</name>
</gene>
<dbReference type="InterPro" id="IPR015943">
    <property type="entry name" value="WD40/YVTN_repeat-like_dom_sf"/>
</dbReference>
<evidence type="ECO:0000256" key="4">
    <source>
        <dbReference type="ARBA" id="ARBA00022723"/>
    </source>
</evidence>
<name>A0A139SP56_9GAMM</name>
<comment type="similarity">
    <text evidence="2">Belongs to the PilY1 family.</text>
</comment>
<reference evidence="8 9" key="1">
    <citation type="submission" date="2016-02" db="EMBL/GenBank/DDBJ databases">
        <authorList>
            <person name="Wen L."/>
            <person name="He K."/>
            <person name="Yang H."/>
        </authorList>
    </citation>
    <scope>NUCLEOTIDE SEQUENCE [LARGE SCALE GENOMIC DNA]</scope>
    <source>
        <strain evidence="8 9">CV58</strain>
    </source>
</reference>
<keyword evidence="4" id="KW-0479">Metal-binding</keyword>
<keyword evidence="3" id="KW-1029">Fimbrium biogenesis</keyword>
<protein>
    <recommendedName>
        <fullName evidence="7">PilY1 beta-propeller domain-containing protein</fullName>
    </recommendedName>
</protein>
<dbReference type="EMBL" id="LSZO01000184">
    <property type="protein sequence ID" value="KXU36302.1"/>
    <property type="molecule type" value="Genomic_DNA"/>
</dbReference>
<dbReference type="AlphaFoldDB" id="A0A139SP56"/>
<evidence type="ECO:0000256" key="1">
    <source>
        <dbReference type="ARBA" id="ARBA00004561"/>
    </source>
</evidence>
<evidence type="ECO:0000313" key="8">
    <source>
        <dbReference type="EMBL" id="KXU36302.1"/>
    </source>
</evidence>
<evidence type="ECO:0000256" key="6">
    <source>
        <dbReference type="ARBA" id="ARBA00023263"/>
    </source>
</evidence>